<gene>
    <name evidence="3" type="ORF">MUN80_05840</name>
</gene>
<keyword evidence="4" id="KW-1185">Reference proteome</keyword>
<evidence type="ECO:0000313" key="3">
    <source>
        <dbReference type="EMBL" id="UOQ54276.1"/>
    </source>
</evidence>
<feature type="transmembrane region" description="Helical" evidence="1">
    <location>
        <begin position="98"/>
        <end position="119"/>
    </location>
</feature>
<sequence length="590" mass="66608">MKARSGLLWLGVLLSYLLVFVAWTWPLAAQLSSAFPAVADQDGYMQLWNVWHFREAVLSGQNPFYSNWLLYPDGASLWLHTYIPVAGMVNVFIGNEMLALNLTLAAEYALSGLGAWLLARRWVRQPVLAWLAGLYFAFSPYKMVRLPYHFDLVLTATVPFYILAFLRAFWFEPGRFWPQVRSWKAVAACFGLGVITLFSDYYVLFALLYFSLAYALWFWLQLGAINWHRPRTWLILAVVLVVTHIAIRLIRLAGVPDNSGFWWGGDLAGYFMPADNSRWLNFAWARQLYNDPKAFNMPGSVENVMFLGYAVPLVVLFASFWPGRPASRRHEDLQGRPLAWVLLFFVLLTLPALRVLGHVNFNLPNGLLHFIPFFNNIRCPTRWVLLVTLLLPIVGFSALEAAWDHAARPVARGLLSAALLAVVLVEFWPVPPPLDSSRRMPAAFQAVAKLPGEALFTLPVGLVDGYRQVGKTELRNFLYQPYYRKKIPSAYISRVAAEQFAQFEADTVMHTIVVLQGLPVESDTAVAAPSTAAAARFRRRYQPAGVLVSPAWRNGPAHRYLRQVFPDFQEQNFPDGYVLLAAPAAEVPAP</sequence>
<feature type="transmembrane region" description="Helical" evidence="1">
    <location>
        <begin position="304"/>
        <end position="321"/>
    </location>
</feature>
<dbReference type="Pfam" id="PF19830">
    <property type="entry name" value="DUF6311"/>
    <property type="match status" value="1"/>
</dbReference>
<name>A0ABY4FC81_9BACT</name>
<keyword evidence="1" id="KW-1133">Transmembrane helix</keyword>
<feature type="transmembrane region" description="Helical" evidence="1">
    <location>
        <begin position="383"/>
        <end position="403"/>
    </location>
</feature>
<evidence type="ECO:0000313" key="4">
    <source>
        <dbReference type="Proteomes" id="UP000831785"/>
    </source>
</evidence>
<proteinExistence type="predicted"/>
<feature type="transmembrane region" description="Helical" evidence="1">
    <location>
        <begin position="341"/>
        <end position="363"/>
    </location>
</feature>
<keyword evidence="1" id="KW-0812">Transmembrane</keyword>
<organism evidence="3 4">
    <name type="scientific">Hymenobacter cellulosivorans</name>
    <dbReference type="NCBI Taxonomy" id="2932249"/>
    <lineage>
        <taxon>Bacteria</taxon>
        <taxon>Pseudomonadati</taxon>
        <taxon>Bacteroidota</taxon>
        <taxon>Cytophagia</taxon>
        <taxon>Cytophagales</taxon>
        <taxon>Hymenobacteraceae</taxon>
        <taxon>Hymenobacter</taxon>
    </lineage>
</organism>
<feature type="transmembrane region" description="Helical" evidence="1">
    <location>
        <begin position="232"/>
        <end position="253"/>
    </location>
</feature>
<dbReference type="Proteomes" id="UP000831785">
    <property type="component" value="Chromosome"/>
</dbReference>
<evidence type="ECO:0000256" key="1">
    <source>
        <dbReference type="SAM" id="Phobius"/>
    </source>
</evidence>
<feature type="transmembrane region" description="Helical" evidence="1">
    <location>
        <begin position="410"/>
        <end position="430"/>
    </location>
</feature>
<feature type="transmembrane region" description="Helical" evidence="1">
    <location>
        <begin position="204"/>
        <end position="220"/>
    </location>
</feature>
<feature type="transmembrane region" description="Helical" evidence="1">
    <location>
        <begin position="126"/>
        <end position="144"/>
    </location>
</feature>
<keyword evidence="1" id="KW-0472">Membrane</keyword>
<accession>A0ABY4FC81</accession>
<reference evidence="3 4" key="1">
    <citation type="submission" date="2022-04" db="EMBL/GenBank/DDBJ databases">
        <title>Hymenobacter sp. isolated from the air.</title>
        <authorList>
            <person name="Won M."/>
            <person name="Lee C.-M."/>
            <person name="Woen H.-Y."/>
            <person name="Kwon S.-W."/>
        </authorList>
    </citation>
    <scope>NUCLEOTIDE SEQUENCE [LARGE SCALE GENOMIC DNA]</scope>
    <source>
        <strain evidence="4">5116 S-27</strain>
    </source>
</reference>
<dbReference type="RefSeq" id="WP_244720820.1">
    <property type="nucleotide sequence ID" value="NZ_CP095049.1"/>
</dbReference>
<protein>
    <recommendedName>
        <fullName evidence="2">DUF6311 domain-containing protein</fullName>
    </recommendedName>
</protein>
<feature type="domain" description="DUF6311" evidence="2">
    <location>
        <begin position="53"/>
        <end position="417"/>
    </location>
</feature>
<dbReference type="InterPro" id="IPR046278">
    <property type="entry name" value="DUF6311"/>
</dbReference>
<dbReference type="EMBL" id="CP095049">
    <property type="protein sequence ID" value="UOQ54276.1"/>
    <property type="molecule type" value="Genomic_DNA"/>
</dbReference>
<feature type="transmembrane region" description="Helical" evidence="1">
    <location>
        <begin position="150"/>
        <end position="170"/>
    </location>
</feature>
<evidence type="ECO:0000259" key="2">
    <source>
        <dbReference type="Pfam" id="PF19830"/>
    </source>
</evidence>